<organism evidence="1 2">
    <name type="scientific">Vreelandella azerica</name>
    <dbReference type="NCBI Taxonomy" id="2732867"/>
    <lineage>
        <taxon>Bacteria</taxon>
        <taxon>Pseudomonadati</taxon>
        <taxon>Pseudomonadota</taxon>
        <taxon>Gammaproteobacteria</taxon>
        <taxon>Oceanospirillales</taxon>
        <taxon>Halomonadaceae</taxon>
        <taxon>Vreelandella</taxon>
    </lineage>
</organism>
<dbReference type="RefSeq" id="WP_171701064.1">
    <property type="nucleotide sequence ID" value="NZ_JABFHI010000001.1"/>
</dbReference>
<reference evidence="1 2" key="1">
    <citation type="submission" date="2020-05" db="EMBL/GenBank/DDBJ databases">
        <authorList>
            <person name="Ruan W."/>
            <person name="Jeon C.O."/>
            <person name="Chun B.H."/>
        </authorList>
    </citation>
    <scope>NUCLEOTIDE SEQUENCE [LARGE SCALE GENOMIC DNA]</scope>
    <source>
        <strain evidence="1 2">TBZ9</strain>
    </source>
</reference>
<dbReference type="AlphaFoldDB" id="A0A7Y3TUP7"/>
<keyword evidence="2" id="KW-1185">Reference proteome</keyword>
<evidence type="ECO:0000313" key="1">
    <source>
        <dbReference type="EMBL" id="NOG30576.1"/>
    </source>
</evidence>
<name>A0A7Y3TUP7_9GAMM</name>
<dbReference type="Gene3D" id="3.40.50.300">
    <property type="entry name" value="P-loop containing nucleotide triphosphate hydrolases"/>
    <property type="match status" value="1"/>
</dbReference>
<evidence type="ECO:0000313" key="2">
    <source>
        <dbReference type="Proteomes" id="UP000588806"/>
    </source>
</evidence>
<sequence length="152" mass="17588">MTDENGQLTRLFTDSADAVLWLTPSTSPGQVQELDDLKIELESGKPLLPVITRSDAREEDFDEEGTLYSILVNKTSENRKEQEQDVYCRAIDKLGKQKEVKTPSLYRCTHIKIQLILIVVCRKAVLLNWKIEWLTWLQKQQTISRARLDSRL</sequence>
<accession>A0A7Y3TUP7</accession>
<proteinExistence type="predicted"/>
<comment type="caution">
    <text evidence="1">The sequence shown here is derived from an EMBL/GenBank/DDBJ whole genome shotgun (WGS) entry which is preliminary data.</text>
</comment>
<protein>
    <submittedName>
        <fullName evidence="1">Uncharacterized protein</fullName>
    </submittedName>
</protein>
<dbReference type="InterPro" id="IPR027417">
    <property type="entry name" value="P-loop_NTPase"/>
</dbReference>
<gene>
    <name evidence="1" type="ORF">HLB35_00170</name>
</gene>
<dbReference type="Proteomes" id="UP000588806">
    <property type="component" value="Unassembled WGS sequence"/>
</dbReference>
<reference evidence="1 2" key="2">
    <citation type="submission" date="2020-06" db="EMBL/GenBank/DDBJ databases">
        <title>Halomonas songnenensis sp. nov., a moderately halophilic bacterium isolated from saline and alkaline soils.</title>
        <authorList>
            <person name="Jiang J."/>
            <person name="Pan Y."/>
        </authorList>
    </citation>
    <scope>NUCLEOTIDE SEQUENCE [LARGE SCALE GENOMIC DNA]</scope>
    <source>
        <strain evidence="1 2">TBZ9</strain>
    </source>
</reference>
<dbReference type="SUPFAM" id="SSF52540">
    <property type="entry name" value="P-loop containing nucleoside triphosphate hydrolases"/>
    <property type="match status" value="1"/>
</dbReference>
<dbReference type="EMBL" id="JABFHI010000001">
    <property type="protein sequence ID" value="NOG30576.1"/>
    <property type="molecule type" value="Genomic_DNA"/>
</dbReference>